<proteinExistence type="predicted"/>
<evidence type="ECO:0000313" key="2">
    <source>
        <dbReference type="Proteomes" id="UP000734511"/>
    </source>
</evidence>
<dbReference type="EMBL" id="JAATEJ010000012">
    <property type="protein sequence ID" value="NJP44988.1"/>
    <property type="molecule type" value="Genomic_DNA"/>
</dbReference>
<protein>
    <submittedName>
        <fullName evidence="1">Uncharacterized protein</fullName>
    </submittedName>
</protein>
<accession>A0ABX0ZM81</accession>
<dbReference type="Proteomes" id="UP000734511">
    <property type="component" value="Unassembled WGS sequence"/>
</dbReference>
<name>A0ABX0ZM81_9ACTN</name>
<gene>
    <name evidence="1" type="ORF">HCN08_16520</name>
</gene>
<organism evidence="1 2">
    <name type="scientific">Actinacidiphila epipremni</name>
    <dbReference type="NCBI Taxonomy" id="2053013"/>
    <lineage>
        <taxon>Bacteria</taxon>
        <taxon>Bacillati</taxon>
        <taxon>Actinomycetota</taxon>
        <taxon>Actinomycetes</taxon>
        <taxon>Kitasatosporales</taxon>
        <taxon>Streptomycetaceae</taxon>
        <taxon>Actinacidiphila</taxon>
    </lineage>
</organism>
<comment type="caution">
    <text evidence="1">The sequence shown here is derived from an EMBL/GenBank/DDBJ whole genome shotgun (WGS) entry which is preliminary data.</text>
</comment>
<dbReference type="RefSeq" id="WP_167983859.1">
    <property type="nucleotide sequence ID" value="NZ_JAATEJ010000012.1"/>
</dbReference>
<keyword evidence="2" id="KW-1185">Reference proteome</keyword>
<reference evidence="1 2" key="1">
    <citation type="submission" date="2020-03" db="EMBL/GenBank/DDBJ databases">
        <title>WGS of actinomycetes isolated from Thailand.</title>
        <authorList>
            <person name="Thawai C."/>
        </authorList>
    </citation>
    <scope>NUCLEOTIDE SEQUENCE [LARGE SCALE GENOMIC DNA]</scope>
    <source>
        <strain evidence="1 2">PRB2-1</strain>
    </source>
</reference>
<evidence type="ECO:0000313" key="1">
    <source>
        <dbReference type="EMBL" id="NJP44988.1"/>
    </source>
</evidence>
<sequence>MTDPRGACAQPAGMLAPDIPYVRGWAEGRRAAETLAEQLVLADLADGFASLHADVNILGDGVVSLGKILPETALRLSALLAVGLLAEKMDEWSTEDAAAAPSP</sequence>